<evidence type="ECO:0000259" key="3">
    <source>
        <dbReference type="Pfam" id="PF02036"/>
    </source>
</evidence>
<comment type="subcellular location">
    <subcellularLocation>
        <location evidence="1">Cytoplasm</location>
    </subcellularLocation>
</comment>
<dbReference type="GO" id="GO:0005737">
    <property type="term" value="C:cytoplasm"/>
    <property type="evidence" value="ECO:0007669"/>
    <property type="project" value="UniProtKB-SubCell"/>
</dbReference>
<name>A0A240DXD8_9BURK</name>
<feature type="domain" description="SCP2" evidence="3">
    <location>
        <begin position="20"/>
        <end position="114"/>
    </location>
</feature>
<dbReference type="Pfam" id="PF02036">
    <property type="entry name" value="SCP2"/>
    <property type="match status" value="1"/>
</dbReference>
<dbReference type="InterPro" id="IPR003033">
    <property type="entry name" value="SCP2_sterol-bd_dom"/>
</dbReference>
<dbReference type="Proteomes" id="UP000218069">
    <property type="component" value="Unassembled WGS sequence"/>
</dbReference>
<evidence type="ECO:0000256" key="1">
    <source>
        <dbReference type="HAMAP-Rule" id="MF_02215"/>
    </source>
</evidence>
<organism evidence="4 5">
    <name type="scientific">Polynucleobacter meluiroseus</name>
    <dbReference type="NCBI Taxonomy" id="1938814"/>
    <lineage>
        <taxon>Bacteria</taxon>
        <taxon>Pseudomonadati</taxon>
        <taxon>Pseudomonadota</taxon>
        <taxon>Betaproteobacteria</taxon>
        <taxon>Burkholderiales</taxon>
        <taxon>Burkholderiaceae</taxon>
        <taxon>Polynucleobacter</taxon>
    </lineage>
</organism>
<proteinExistence type="inferred from homology"/>
<keyword evidence="5" id="KW-1185">Reference proteome</keyword>
<keyword evidence="1" id="KW-0963">Cytoplasm</keyword>
<reference evidence="5" key="1">
    <citation type="submission" date="2017-08" db="EMBL/GenBank/DDBJ databases">
        <authorList>
            <person name="Varghese N."/>
            <person name="Submissions S."/>
        </authorList>
    </citation>
    <scope>NUCLEOTIDE SEQUENCE [LARGE SCALE GENOMIC DNA]</scope>
    <source>
        <strain evidence="5">AP-Melu-1000-B4</strain>
    </source>
</reference>
<keyword evidence="1" id="KW-0831">Ubiquinone biosynthesis</keyword>
<dbReference type="AlphaFoldDB" id="A0A240DXD8"/>
<comment type="function">
    <text evidence="1">Required for ubiquinone (coenzyme Q) biosynthesis. Binds hydrophobic ubiquinone biosynthetic intermediates via its SCP2 domain and is essential for the stability of the Ubi complex. May constitute a docking platform where Ubi enzymes assemble and access their SCP2-bound polyprenyl substrates.</text>
</comment>
<sequence>MSTDTLPGHTIAADAVCRGINHVLASEPWAMAELARHANKTILLKLPVGNLGVQLSDQGLLKVAADNENPSLILDVSAQALSELIGGPGNLREQAFKAVRITGDADLAQLLGRLAGQVRWDYEEDLARMVGDAQAHLTVREGKKLLKAGQAAAQDFLGNVIEYLTEENQVLLNKRDLMARKVELNDLRDAVDRIEKRIQLLEKKAS</sequence>
<evidence type="ECO:0000256" key="2">
    <source>
        <dbReference type="SAM" id="Coils"/>
    </source>
</evidence>
<evidence type="ECO:0000313" key="4">
    <source>
        <dbReference type="EMBL" id="SNX27859.1"/>
    </source>
</evidence>
<dbReference type="EMBL" id="OANS01000001">
    <property type="protein sequence ID" value="SNX27859.1"/>
    <property type="molecule type" value="Genomic_DNA"/>
</dbReference>
<dbReference type="HAMAP" id="MF_02215">
    <property type="entry name" value="UbiJ"/>
    <property type="match status" value="1"/>
</dbReference>
<comment type="similarity">
    <text evidence="1">Belongs to the UbiJ family.</text>
</comment>
<comment type="pathway">
    <text evidence="1">Cofactor biosynthesis; ubiquinone biosynthesis.</text>
</comment>
<keyword evidence="2" id="KW-0175">Coiled coil</keyword>
<dbReference type="GO" id="GO:0006744">
    <property type="term" value="P:ubiquinone biosynthetic process"/>
    <property type="evidence" value="ECO:0007669"/>
    <property type="project" value="UniProtKB-UniRule"/>
</dbReference>
<evidence type="ECO:0000313" key="5">
    <source>
        <dbReference type="Proteomes" id="UP000218069"/>
    </source>
</evidence>
<dbReference type="InterPro" id="IPR038989">
    <property type="entry name" value="UbiJ"/>
</dbReference>
<dbReference type="PANTHER" id="PTHR38693">
    <property type="entry name" value="UBIQUINONE BIOSYNTHESIS PROTEIN UBIJ"/>
    <property type="match status" value="1"/>
</dbReference>
<gene>
    <name evidence="1" type="primary">ubiJ</name>
    <name evidence="4" type="ORF">SAMN06295945_0176</name>
</gene>
<feature type="coiled-coil region" evidence="2">
    <location>
        <begin position="177"/>
        <end position="204"/>
    </location>
</feature>
<accession>A0A240DXD8</accession>
<dbReference type="RefSeq" id="WP_096671977.1">
    <property type="nucleotide sequence ID" value="NZ_OANS01000001.1"/>
</dbReference>
<dbReference type="UniPathway" id="UPA00232"/>
<keyword evidence="4" id="KW-0830">Ubiquinone</keyword>
<dbReference type="OrthoDB" id="8525483at2"/>
<dbReference type="PANTHER" id="PTHR38693:SF1">
    <property type="entry name" value="UBIQUINONE BIOSYNTHESIS ACCESSORY FACTOR UBIJ"/>
    <property type="match status" value="1"/>
</dbReference>
<protein>
    <recommendedName>
        <fullName evidence="1">Ubiquinone biosynthesis accessory factor UbiJ</fullName>
    </recommendedName>
</protein>